<reference evidence="4" key="1">
    <citation type="submission" date="2014-02" db="EMBL/GenBank/DDBJ databases">
        <title>Expanding our view of genomic diversity in Candidatus Accumulibacter clades.</title>
        <authorList>
            <person name="Skennerton C.T."/>
            <person name="Barr J.J."/>
            <person name="Slater F.R."/>
            <person name="Bond P.L."/>
            <person name="Tyson G.W."/>
        </authorList>
    </citation>
    <scope>NUCLEOTIDE SEQUENCE [LARGE SCALE GENOMIC DNA]</scope>
</reference>
<feature type="compositionally biased region" description="Low complexity" evidence="1">
    <location>
        <begin position="301"/>
        <end position="323"/>
    </location>
</feature>
<dbReference type="Gene3D" id="3.40.50.10140">
    <property type="entry name" value="Toll/interleukin-1 receptor homology (TIR) domain"/>
    <property type="match status" value="1"/>
</dbReference>
<keyword evidence="5" id="KW-1185">Reference proteome</keyword>
<dbReference type="Proteomes" id="UP000020218">
    <property type="component" value="Unassembled WGS sequence"/>
</dbReference>
<feature type="transmembrane region" description="Helical" evidence="2">
    <location>
        <begin position="155"/>
        <end position="175"/>
    </location>
</feature>
<evidence type="ECO:0000313" key="5">
    <source>
        <dbReference type="Proteomes" id="UP000020218"/>
    </source>
</evidence>
<dbReference type="AlphaFoldDB" id="A0A011MXY3"/>
<proteinExistence type="predicted"/>
<dbReference type="STRING" id="1454001.AW08_01982"/>
<comment type="caution">
    <text evidence="4">The sequence shown here is derived from an EMBL/GenBank/DDBJ whole genome shotgun (WGS) entry which is preliminary data.</text>
</comment>
<dbReference type="PATRIC" id="fig|1454001.3.peg.2022"/>
<dbReference type="GO" id="GO:0007165">
    <property type="term" value="P:signal transduction"/>
    <property type="evidence" value="ECO:0007669"/>
    <property type="project" value="InterPro"/>
</dbReference>
<keyword evidence="2" id="KW-0472">Membrane</keyword>
<evidence type="ECO:0000313" key="4">
    <source>
        <dbReference type="EMBL" id="EXI67426.1"/>
    </source>
</evidence>
<evidence type="ECO:0000256" key="1">
    <source>
        <dbReference type="SAM" id="MobiDB-lite"/>
    </source>
</evidence>
<dbReference type="InterPro" id="IPR035897">
    <property type="entry name" value="Toll_tir_struct_dom_sf"/>
</dbReference>
<feature type="region of interest" description="Disordered" evidence="1">
    <location>
        <begin position="181"/>
        <end position="339"/>
    </location>
</feature>
<evidence type="ECO:0000259" key="3">
    <source>
        <dbReference type="Pfam" id="PF13676"/>
    </source>
</evidence>
<protein>
    <recommendedName>
        <fullName evidence="3">TIR domain-containing protein</fullName>
    </recommendedName>
</protein>
<dbReference type="Pfam" id="PF13676">
    <property type="entry name" value="TIR_2"/>
    <property type="match status" value="1"/>
</dbReference>
<accession>A0A011MXY3</accession>
<gene>
    <name evidence="4" type="ORF">AW08_01982</name>
</gene>
<keyword evidence="2" id="KW-1133">Transmembrane helix</keyword>
<keyword evidence="2" id="KW-0812">Transmembrane</keyword>
<organism evidence="4 5">
    <name type="scientific">Candidatus Accumulibacter adjunctus</name>
    <dbReference type="NCBI Taxonomy" id="1454001"/>
    <lineage>
        <taxon>Bacteria</taxon>
        <taxon>Pseudomonadati</taxon>
        <taxon>Pseudomonadota</taxon>
        <taxon>Betaproteobacteria</taxon>
        <taxon>Candidatus Accumulibacter</taxon>
    </lineage>
</organism>
<dbReference type="InterPro" id="IPR000157">
    <property type="entry name" value="TIR_dom"/>
</dbReference>
<dbReference type="SUPFAM" id="SSF52200">
    <property type="entry name" value="Toll/Interleukin receptor TIR domain"/>
    <property type="match status" value="1"/>
</dbReference>
<dbReference type="EMBL" id="JFAX01000010">
    <property type="protein sequence ID" value="EXI67426.1"/>
    <property type="molecule type" value="Genomic_DNA"/>
</dbReference>
<feature type="domain" description="TIR" evidence="3">
    <location>
        <begin position="4"/>
        <end position="121"/>
    </location>
</feature>
<evidence type="ECO:0000256" key="2">
    <source>
        <dbReference type="SAM" id="Phobius"/>
    </source>
</evidence>
<sequence>MADIFLSYATEDRETAAAVAGRFEALGFSVWWDRKIPAGMTWRQVIESALNDMGCMVVLWSGSSLASTWVSEEAEEARMRGKLVPALIEAVLPPLGFRGIQAADLIDWDGSGEAAGFRHLLAGVEGFLPGRSAAGRPVVPAADTRVSAGRRRGRWMAGAGACLLLVLTAGTWFWYGQHEPPAASATRSDGVQGPAAAAPTAAGKPSLATAATRSQPGEGGVASTSAPKPEQPGPVASTSTAGRGSPEDAAPAASTTPARDGKAATTASVRPGATAATGNEANPGLDPPPPRPRETTILTSAPASAGRPARPAAEPGARPARAGRCTDLLERQSLGDALSADERAYFQKECRR</sequence>
<name>A0A011MXY3_9PROT</name>